<feature type="transmembrane region" description="Helical" evidence="4">
    <location>
        <begin position="168"/>
        <end position="188"/>
    </location>
</feature>
<keyword evidence="4" id="KW-0472">Membrane</keyword>
<evidence type="ECO:0000256" key="3">
    <source>
        <dbReference type="ARBA" id="ARBA00023186"/>
    </source>
</evidence>
<dbReference type="Gene3D" id="3.30.2180.10">
    <property type="entry name" value="ATP12-like"/>
    <property type="match status" value="1"/>
</dbReference>
<dbReference type="Pfam" id="PF07542">
    <property type="entry name" value="ATP12"/>
    <property type="match status" value="1"/>
</dbReference>
<organism evidence="5 6">
    <name type="scientific">Commensalibacter melissae</name>
    <dbReference type="NCBI Taxonomy" id="2070537"/>
    <lineage>
        <taxon>Bacteria</taxon>
        <taxon>Pseudomonadati</taxon>
        <taxon>Pseudomonadota</taxon>
        <taxon>Alphaproteobacteria</taxon>
        <taxon>Acetobacterales</taxon>
        <taxon>Acetobacteraceae</taxon>
    </lineage>
</organism>
<sequence>MNKPLKLRRFWDKATYIKDDDGFRIYLDKQLLRLPQKSILTVSNETLAKRIVDEWQNAGCKKGDIFSFDTLPITRIISTLIEKIKPDRKKYIDVLLPYVNGELLCYRAEKPKQLVNKQNQLWQPILQWIEEFLHITFRVTKGVMPIVQDKQTINKIKTYIMRLSDEELTFFAVIIPLLGSFVLSIAIFERKLSAQEGFEYAYLDEHIQSQIWGYDAEQQQRLNLIQKEINECVDYLEYVNN</sequence>
<keyword evidence="3" id="KW-0143">Chaperone</keyword>
<keyword evidence="6" id="KW-1185">Reference proteome</keyword>
<keyword evidence="2" id="KW-0809">Transit peptide</keyword>
<keyword evidence="4" id="KW-1133">Transmembrane helix</keyword>
<evidence type="ECO:0000256" key="4">
    <source>
        <dbReference type="SAM" id="Phobius"/>
    </source>
</evidence>
<dbReference type="OrthoDB" id="9797825at2"/>
<dbReference type="AlphaFoldDB" id="A0A318N2W7"/>
<dbReference type="Proteomes" id="UP000247565">
    <property type="component" value="Unassembled WGS sequence"/>
</dbReference>
<comment type="similarity">
    <text evidence="1">Belongs to the ATP12 family.</text>
</comment>
<dbReference type="GO" id="GO:0043461">
    <property type="term" value="P:proton-transporting ATP synthase complex assembly"/>
    <property type="evidence" value="ECO:0007669"/>
    <property type="project" value="InterPro"/>
</dbReference>
<dbReference type="InterPro" id="IPR011419">
    <property type="entry name" value="ATP12_ATP_synth-F1-assembly"/>
</dbReference>
<protein>
    <recommendedName>
        <fullName evidence="7">ATP12 chaperone protein</fullName>
    </recommendedName>
</protein>
<name>A0A318N2W7_9PROT</name>
<dbReference type="PANTHER" id="PTHR21013">
    <property type="entry name" value="ATP SYNTHASE MITOCHONDRIAL F1 COMPLEX ASSEMBLY FACTOR 2/ATP12 PROTEIN, MITOCHONDRIAL PRECURSOR"/>
    <property type="match status" value="1"/>
</dbReference>
<gene>
    <name evidence="5" type="ORF">DK869_00180</name>
</gene>
<accession>A0A318N2W7</accession>
<dbReference type="EMBL" id="QGLT01000001">
    <property type="protein sequence ID" value="PXZ01467.1"/>
    <property type="molecule type" value="Genomic_DNA"/>
</dbReference>
<dbReference type="RefSeq" id="WP_110437987.1">
    <property type="nucleotide sequence ID" value="NZ_CP046393.1"/>
</dbReference>
<evidence type="ECO:0000256" key="1">
    <source>
        <dbReference type="ARBA" id="ARBA00008231"/>
    </source>
</evidence>
<dbReference type="InterPro" id="IPR023335">
    <property type="entry name" value="ATP12_ortho_dom_sf"/>
</dbReference>
<dbReference type="PANTHER" id="PTHR21013:SF10">
    <property type="entry name" value="ATP SYNTHASE MITOCHONDRIAL F1 COMPLEX ASSEMBLY FACTOR 2"/>
    <property type="match status" value="1"/>
</dbReference>
<dbReference type="Gene3D" id="1.10.3580.10">
    <property type="entry name" value="ATP12 ATPase"/>
    <property type="match status" value="1"/>
</dbReference>
<proteinExistence type="inferred from homology"/>
<comment type="caution">
    <text evidence="5">The sequence shown here is derived from an EMBL/GenBank/DDBJ whole genome shotgun (WGS) entry which is preliminary data.</text>
</comment>
<dbReference type="InterPro" id="IPR042272">
    <property type="entry name" value="ATP12_ATP_synth-F1-assembly_N"/>
</dbReference>
<reference evidence="5 6" key="1">
    <citation type="submission" date="2018-05" db="EMBL/GenBank/DDBJ databases">
        <title>Reference genomes for bee gut microbiota database.</title>
        <authorList>
            <person name="Ellegaard K.M."/>
        </authorList>
    </citation>
    <scope>NUCLEOTIDE SEQUENCE [LARGE SCALE GENOMIC DNA]</scope>
    <source>
        <strain evidence="5 6">ESL0284</strain>
    </source>
</reference>
<evidence type="ECO:0008006" key="7">
    <source>
        <dbReference type="Google" id="ProtNLM"/>
    </source>
</evidence>
<evidence type="ECO:0000313" key="5">
    <source>
        <dbReference type="EMBL" id="PXZ01467.1"/>
    </source>
</evidence>
<keyword evidence="4" id="KW-0812">Transmembrane</keyword>
<evidence type="ECO:0000256" key="2">
    <source>
        <dbReference type="ARBA" id="ARBA00022946"/>
    </source>
</evidence>
<dbReference type="SUPFAM" id="SSF160909">
    <property type="entry name" value="ATP12-like"/>
    <property type="match status" value="1"/>
</dbReference>
<evidence type="ECO:0000313" key="6">
    <source>
        <dbReference type="Proteomes" id="UP000247565"/>
    </source>
</evidence>